<dbReference type="AlphaFoldDB" id="A0AAW0MJR0"/>
<proteinExistence type="predicted"/>
<reference evidence="4" key="1">
    <citation type="submission" date="2024-04" db="EMBL/GenBank/DDBJ databases">
        <title>Salinicola lusitanus LLJ914,a marine bacterium isolated from the Okinawa Trough.</title>
        <authorList>
            <person name="Li J."/>
        </authorList>
    </citation>
    <scope>NUCLEOTIDE SEQUENCE [LARGE SCALE GENOMIC DNA]</scope>
</reference>
<accession>A0AAW0MJR0</accession>
<organism evidence="3 4">
    <name type="scientific">Mugilogobius chulae</name>
    <name type="common">yellowstripe goby</name>
    <dbReference type="NCBI Taxonomy" id="88201"/>
    <lineage>
        <taxon>Eukaryota</taxon>
        <taxon>Metazoa</taxon>
        <taxon>Chordata</taxon>
        <taxon>Craniata</taxon>
        <taxon>Vertebrata</taxon>
        <taxon>Euteleostomi</taxon>
        <taxon>Actinopterygii</taxon>
        <taxon>Neopterygii</taxon>
        <taxon>Teleostei</taxon>
        <taxon>Neoteleostei</taxon>
        <taxon>Acanthomorphata</taxon>
        <taxon>Gobiaria</taxon>
        <taxon>Gobiiformes</taxon>
        <taxon>Gobioidei</taxon>
        <taxon>Gobiidae</taxon>
        <taxon>Gobionellinae</taxon>
        <taxon>Mugilogobius</taxon>
    </lineage>
</organism>
<feature type="region of interest" description="Disordered" evidence="1">
    <location>
        <begin position="175"/>
        <end position="230"/>
    </location>
</feature>
<evidence type="ECO:0000256" key="1">
    <source>
        <dbReference type="SAM" id="MobiDB-lite"/>
    </source>
</evidence>
<feature type="chain" id="PRO_5043508464" evidence="2">
    <location>
        <begin position="19"/>
        <end position="230"/>
    </location>
</feature>
<dbReference type="Proteomes" id="UP001460270">
    <property type="component" value="Unassembled WGS sequence"/>
</dbReference>
<keyword evidence="2" id="KW-0732">Signal</keyword>
<feature type="signal peptide" evidence="2">
    <location>
        <begin position="1"/>
        <end position="18"/>
    </location>
</feature>
<name>A0AAW0MJR0_9GOBI</name>
<feature type="compositionally biased region" description="Polar residues" evidence="1">
    <location>
        <begin position="188"/>
        <end position="230"/>
    </location>
</feature>
<evidence type="ECO:0000256" key="2">
    <source>
        <dbReference type="SAM" id="SignalP"/>
    </source>
</evidence>
<evidence type="ECO:0000313" key="3">
    <source>
        <dbReference type="EMBL" id="KAK7878701.1"/>
    </source>
</evidence>
<evidence type="ECO:0000313" key="4">
    <source>
        <dbReference type="Proteomes" id="UP001460270"/>
    </source>
</evidence>
<gene>
    <name evidence="3" type="ORF">WMY93_034299</name>
</gene>
<sequence>MCLLSLVSLSGLVSCPSGLVSGPSGLMSLVPQVLSQVPQVVSHLRDAVALTLDDLQLWSLSLMCLLSLVSPSGLVSGLMCLLSLVPQVVSHLRDAVALTLDDLQLWLVEGVDVALEGAERGAELVAESGRTLLRSFQGSKVGQVASSGLDDLLTRLEEVTTFYLPLPPTLRKYKPRPLCINPDALPGPQTNPDALPGPQTNPDALPVPQTNPDALPVPQTNPDALPWSSD</sequence>
<dbReference type="EMBL" id="JBBPFD010000490">
    <property type="protein sequence ID" value="KAK7878701.1"/>
    <property type="molecule type" value="Genomic_DNA"/>
</dbReference>
<comment type="caution">
    <text evidence="3">The sequence shown here is derived from an EMBL/GenBank/DDBJ whole genome shotgun (WGS) entry which is preliminary data.</text>
</comment>
<keyword evidence="4" id="KW-1185">Reference proteome</keyword>
<protein>
    <submittedName>
        <fullName evidence="3">Uncharacterized protein</fullName>
    </submittedName>
</protein>